<dbReference type="SUPFAM" id="SSF55729">
    <property type="entry name" value="Acyl-CoA N-acyltransferases (Nat)"/>
    <property type="match status" value="1"/>
</dbReference>
<gene>
    <name evidence="2" type="ORF">dsat_1264</name>
</gene>
<dbReference type="Gene3D" id="3.40.630.30">
    <property type="match status" value="1"/>
</dbReference>
<sequence length="289" mass="33510">MERSIERRRTIRIRRSALTAAKLGDLDRPSIKIAETLDELSQAFKLIYAEYNSQGYISAQHPKQMLYSVYNFLPKTCVFIFQSFKDVISTISYTPDTKLFGVPMDSLYKSELDGLRVQGRKIVEIGSLATERSVRGKNVVMYLYKAVINYAFLTRVNDLCLMVNPKHVRFYSDIMLCEQLGEEKFYEAVNAPAVAMRVNFDTYQEKLREVYGDSDFETDLASFFLKMNYSSVDPDIEAIDVERNQLLDYDAARDLLMHKPTILEGLTQKQYEYIERMYHKAIYVPSMVA</sequence>
<accession>S7T0D7</accession>
<dbReference type="InterPro" id="IPR016181">
    <property type="entry name" value="Acyl_CoA_acyltransferase"/>
</dbReference>
<dbReference type="eggNOG" id="COG0476">
    <property type="taxonomic scope" value="Bacteria"/>
</dbReference>
<keyword evidence="3" id="KW-1185">Reference proteome</keyword>
<organism evidence="2 3">
    <name type="scientific">Alkalidesulfovibrio alkalitolerans DSM 16529</name>
    <dbReference type="NCBI Taxonomy" id="1121439"/>
    <lineage>
        <taxon>Bacteria</taxon>
        <taxon>Pseudomonadati</taxon>
        <taxon>Thermodesulfobacteriota</taxon>
        <taxon>Desulfovibrionia</taxon>
        <taxon>Desulfovibrionales</taxon>
        <taxon>Desulfovibrionaceae</taxon>
        <taxon>Alkalidesulfovibrio</taxon>
    </lineage>
</organism>
<feature type="domain" description="N-acyl amino acid synthase FeeM catalytic core" evidence="1">
    <location>
        <begin position="42"/>
        <end position="199"/>
    </location>
</feature>
<reference evidence="2 3" key="1">
    <citation type="journal article" date="2013" name="Genome Announc.">
        <title>Draft genome sequences for three mercury-methylating, sulfate-reducing bacteria.</title>
        <authorList>
            <person name="Brown S.D."/>
            <person name="Hurt R.A.Jr."/>
            <person name="Gilmour C.C."/>
            <person name="Elias D.A."/>
        </authorList>
    </citation>
    <scope>NUCLEOTIDE SEQUENCE [LARGE SCALE GENOMIC DNA]</scope>
    <source>
        <strain evidence="2 3">DSM 16529</strain>
    </source>
</reference>
<dbReference type="OrthoDB" id="9783696at2"/>
<dbReference type="Proteomes" id="UP000014975">
    <property type="component" value="Unassembled WGS sequence"/>
</dbReference>
<dbReference type="STRING" id="1121439.dsat_1264"/>
<dbReference type="PATRIC" id="fig|1121439.3.peg.2648"/>
<dbReference type="EMBL" id="ATHI01000031">
    <property type="protein sequence ID" value="EPR30542.1"/>
    <property type="molecule type" value="Genomic_DNA"/>
</dbReference>
<dbReference type="AlphaFoldDB" id="S7T0D7"/>
<protein>
    <recommendedName>
        <fullName evidence="1">N-acyl amino acid synthase FeeM catalytic core domain-containing protein</fullName>
    </recommendedName>
</protein>
<dbReference type="InterPro" id="IPR054597">
    <property type="entry name" value="FeeM_cat"/>
</dbReference>
<name>S7T0D7_9BACT</name>
<evidence type="ECO:0000313" key="3">
    <source>
        <dbReference type="Proteomes" id="UP000014975"/>
    </source>
</evidence>
<proteinExistence type="predicted"/>
<evidence type="ECO:0000313" key="2">
    <source>
        <dbReference type="EMBL" id="EPR30542.1"/>
    </source>
</evidence>
<dbReference type="Pfam" id="PF21926">
    <property type="entry name" value="FeeM"/>
    <property type="match status" value="1"/>
</dbReference>
<dbReference type="RefSeq" id="WP_020887961.1">
    <property type="nucleotide sequence ID" value="NZ_ATHI01000031.1"/>
</dbReference>
<comment type="caution">
    <text evidence="2">The sequence shown here is derived from an EMBL/GenBank/DDBJ whole genome shotgun (WGS) entry which is preliminary data.</text>
</comment>
<evidence type="ECO:0000259" key="1">
    <source>
        <dbReference type="Pfam" id="PF21926"/>
    </source>
</evidence>